<accession>A0A5N5XHS3</accession>
<evidence type="ECO:0000256" key="2">
    <source>
        <dbReference type="ARBA" id="ARBA00005189"/>
    </source>
</evidence>
<dbReference type="OrthoDB" id="10039049at2759"/>
<evidence type="ECO:0000256" key="6">
    <source>
        <dbReference type="ARBA" id="ARBA00022692"/>
    </source>
</evidence>
<dbReference type="FunFam" id="1.20.120.550:FF:000006">
    <property type="entry name" value="Microsomal glutathione S-transferase 3"/>
    <property type="match status" value="1"/>
</dbReference>
<evidence type="ECO:0000256" key="3">
    <source>
        <dbReference type="ARBA" id="ARBA00009010"/>
    </source>
</evidence>
<dbReference type="InterPro" id="IPR014371">
    <property type="entry name" value="Oat_ACAT_DAG_ARE"/>
</dbReference>
<evidence type="ECO:0000256" key="12">
    <source>
        <dbReference type="SAM" id="MobiDB-lite"/>
    </source>
</evidence>
<dbReference type="GO" id="GO:0004144">
    <property type="term" value="F:diacylglycerol O-acyltransferase activity"/>
    <property type="evidence" value="ECO:0007669"/>
    <property type="project" value="UniProtKB-EC"/>
</dbReference>
<evidence type="ECO:0000256" key="7">
    <source>
        <dbReference type="ARBA" id="ARBA00022824"/>
    </source>
</evidence>
<keyword evidence="5" id="KW-0808">Transferase</keyword>
<feature type="transmembrane region" description="Helical" evidence="13">
    <location>
        <begin position="500"/>
        <end position="520"/>
    </location>
</feature>
<feature type="transmembrane region" description="Helical" evidence="13">
    <location>
        <begin position="122"/>
        <end position="143"/>
    </location>
</feature>
<comment type="subcellular location">
    <subcellularLocation>
        <location evidence="1">Endoplasmic reticulum membrane</location>
        <topology evidence="1">Multi-pass membrane protein</topology>
    </subcellularLocation>
</comment>
<evidence type="ECO:0000256" key="1">
    <source>
        <dbReference type="ARBA" id="ARBA00004477"/>
    </source>
</evidence>
<comment type="pathway">
    <text evidence="2">Lipid metabolism.</text>
</comment>
<evidence type="ECO:0000256" key="8">
    <source>
        <dbReference type="ARBA" id="ARBA00022989"/>
    </source>
</evidence>
<feature type="transmembrane region" description="Helical" evidence="13">
    <location>
        <begin position="581"/>
        <end position="600"/>
    </location>
</feature>
<dbReference type="AlphaFoldDB" id="A0A5N5XHS3"/>
<evidence type="ECO:0000313" key="14">
    <source>
        <dbReference type="EMBL" id="KAB8079012.1"/>
    </source>
</evidence>
<dbReference type="Gene3D" id="1.20.120.550">
    <property type="entry name" value="Membrane associated eicosanoid/glutathione metabolism-like domain"/>
    <property type="match status" value="1"/>
</dbReference>
<evidence type="ECO:0000256" key="10">
    <source>
        <dbReference type="ARBA" id="ARBA00023315"/>
    </source>
</evidence>
<feature type="transmembrane region" description="Helical" evidence="13">
    <location>
        <begin position="406"/>
        <end position="427"/>
    </location>
</feature>
<evidence type="ECO:0000313" key="15">
    <source>
        <dbReference type="Proteomes" id="UP000326565"/>
    </source>
</evidence>
<keyword evidence="9 13" id="KW-0472">Membrane</keyword>
<dbReference type="Pfam" id="PF03062">
    <property type="entry name" value="MBOAT"/>
    <property type="match status" value="1"/>
</dbReference>
<name>A0A5N5XHS3_9EURO</name>
<dbReference type="Pfam" id="PF01124">
    <property type="entry name" value="MAPEG"/>
    <property type="match status" value="1"/>
</dbReference>
<feature type="transmembrane region" description="Helical" evidence="13">
    <location>
        <begin position="295"/>
        <end position="314"/>
    </location>
</feature>
<dbReference type="GO" id="GO:0019432">
    <property type="term" value="P:triglyceride biosynthetic process"/>
    <property type="evidence" value="ECO:0007669"/>
    <property type="project" value="TreeGrafter"/>
</dbReference>
<feature type="transmembrane region" description="Helical" evidence="13">
    <location>
        <begin position="612"/>
        <end position="633"/>
    </location>
</feature>
<evidence type="ECO:0000256" key="13">
    <source>
        <dbReference type="SAM" id="Phobius"/>
    </source>
</evidence>
<dbReference type="PANTHER" id="PTHR10408:SF7">
    <property type="entry name" value="DIACYLGLYCEROL O-ACYLTRANSFERASE 1"/>
    <property type="match status" value="1"/>
</dbReference>
<dbReference type="Proteomes" id="UP000326565">
    <property type="component" value="Unassembled WGS sequence"/>
</dbReference>
<gene>
    <name evidence="14" type="ORF">BDV29DRAFT_187462</name>
</gene>
<dbReference type="InterPro" id="IPR004299">
    <property type="entry name" value="MBOAT_fam"/>
</dbReference>
<evidence type="ECO:0000256" key="9">
    <source>
        <dbReference type="ARBA" id="ARBA00023136"/>
    </source>
</evidence>
<reference evidence="14 15" key="1">
    <citation type="submission" date="2019-04" db="EMBL/GenBank/DDBJ databases">
        <title>Friends and foes A comparative genomics study of 23 Aspergillus species from section Flavi.</title>
        <authorList>
            <consortium name="DOE Joint Genome Institute"/>
            <person name="Kjaerbolling I."/>
            <person name="Vesth T."/>
            <person name="Frisvad J.C."/>
            <person name="Nybo J.L."/>
            <person name="Theobald S."/>
            <person name="Kildgaard S."/>
            <person name="Isbrandt T."/>
            <person name="Kuo A."/>
            <person name="Sato A."/>
            <person name="Lyhne E.K."/>
            <person name="Kogle M.E."/>
            <person name="Wiebenga A."/>
            <person name="Kun R.S."/>
            <person name="Lubbers R.J."/>
            <person name="Makela M.R."/>
            <person name="Barry K."/>
            <person name="Chovatia M."/>
            <person name="Clum A."/>
            <person name="Daum C."/>
            <person name="Haridas S."/>
            <person name="He G."/>
            <person name="LaButti K."/>
            <person name="Lipzen A."/>
            <person name="Mondo S."/>
            <person name="Riley R."/>
            <person name="Salamov A."/>
            <person name="Simmons B.A."/>
            <person name="Magnuson J.K."/>
            <person name="Henrissat B."/>
            <person name="Mortensen U.H."/>
            <person name="Larsen T.O."/>
            <person name="Devries R.P."/>
            <person name="Grigoriev I.V."/>
            <person name="Machida M."/>
            <person name="Baker S.E."/>
            <person name="Andersen M.R."/>
        </authorList>
    </citation>
    <scope>NUCLEOTIDE SEQUENCE [LARGE SCALE GENOMIC DNA]</scope>
    <source>
        <strain evidence="14 15">CBS 151.66</strain>
    </source>
</reference>
<evidence type="ECO:0000256" key="4">
    <source>
        <dbReference type="ARBA" id="ARBA00013244"/>
    </source>
</evidence>
<comment type="function">
    <text evidence="11">Sterol O-acyltransferase that catalyzes the formation of stery esters.</text>
</comment>
<keyword evidence="15" id="KW-1185">Reference proteome</keyword>
<feature type="transmembrane region" description="Helical" evidence="13">
    <location>
        <begin position="82"/>
        <end position="101"/>
    </location>
</feature>
<feature type="transmembrane region" description="Helical" evidence="13">
    <location>
        <begin position="344"/>
        <end position="363"/>
    </location>
</feature>
<organism evidence="14 15">
    <name type="scientific">Aspergillus leporis</name>
    <dbReference type="NCBI Taxonomy" id="41062"/>
    <lineage>
        <taxon>Eukaryota</taxon>
        <taxon>Fungi</taxon>
        <taxon>Dikarya</taxon>
        <taxon>Ascomycota</taxon>
        <taxon>Pezizomycotina</taxon>
        <taxon>Eurotiomycetes</taxon>
        <taxon>Eurotiomycetidae</taxon>
        <taxon>Eurotiales</taxon>
        <taxon>Aspergillaceae</taxon>
        <taxon>Aspergillus</taxon>
        <taxon>Aspergillus subgen. Circumdati</taxon>
    </lineage>
</organism>
<dbReference type="EMBL" id="ML732153">
    <property type="protein sequence ID" value="KAB8079012.1"/>
    <property type="molecule type" value="Genomic_DNA"/>
</dbReference>
<dbReference type="InterPro" id="IPR023352">
    <property type="entry name" value="MAPEG-like_dom_sf"/>
</dbReference>
<feature type="region of interest" description="Disordered" evidence="12">
    <location>
        <begin position="1"/>
        <end position="54"/>
    </location>
</feature>
<feature type="transmembrane region" description="Helical" evidence="13">
    <location>
        <begin position="182"/>
        <end position="204"/>
    </location>
</feature>
<comment type="similarity">
    <text evidence="3">Belongs to the membrane-bound acyltransferase family. Sterol o-acyltransferase subfamily.</text>
</comment>
<protein>
    <recommendedName>
        <fullName evidence="4">diacylglycerol O-acyltransferase</fullName>
        <ecNumber evidence="4">2.3.1.20</ecNumber>
    </recommendedName>
</protein>
<dbReference type="PANTHER" id="PTHR10408">
    <property type="entry name" value="STEROL O-ACYLTRANSFERASE"/>
    <property type="match status" value="1"/>
</dbReference>
<keyword evidence="8 13" id="KW-1133">Transmembrane helix</keyword>
<dbReference type="GO" id="GO:0005789">
    <property type="term" value="C:endoplasmic reticulum membrane"/>
    <property type="evidence" value="ECO:0007669"/>
    <property type="project" value="UniProtKB-SubCell"/>
</dbReference>
<dbReference type="InterPro" id="IPR001129">
    <property type="entry name" value="Membr-assoc_MAPEG"/>
</dbReference>
<evidence type="ECO:0000256" key="5">
    <source>
        <dbReference type="ARBA" id="ARBA00022679"/>
    </source>
</evidence>
<evidence type="ECO:0000256" key="11">
    <source>
        <dbReference type="ARBA" id="ARBA00023568"/>
    </source>
</evidence>
<proteinExistence type="inferred from homology"/>
<keyword evidence="6 13" id="KW-0812">Transmembrane</keyword>
<feature type="compositionally biased region" description="Polar residues" evidence="12">
    <location>
        <begin position="1"/>
        <end position="40"/>
    </location>
</feature>
<feature type="transmembrane region" description="Helical" evidence="13">
    <location>
        <begin position="470"/>
        <end position="494"/>
    </location>
</feature>
<dbReference type="SUPFAM" id="SSF161084">
    <property type="entry name" value="MAPEG domain-like"/>
    <property type="match status" value="1"/>
</dbReference>
<sequence>MSVTGNTSASSNNVSSIRKAVSSSPSKAMNGSPRTETSPPAGQAREMPKGKRRSKYRHVAAYHSKLQHSSLSRESNVSTSFLGFRNLMVIVLVAMNLRLIIENFMKYGVLICIKCHDYRKQDVVLGSMLFALVPCQLFIAYTLELAAAGRAKESVGRKKKDNSAEEGEREQREFRTIWRFALFFHVLNALLNLAVTSYVVYYYIHHPGIGTLCEVHAIIVALKNWSYAFTNRDLREAMLNPSVESALPEIYSTCPYPRNITLGNLTYFWLAPTLVYQPVYPRSSNIRWSFVAKRLFEFLSLSIFIWLLSAQYAAPVLRNSIDKIAVMDIASILERVMKLSTISLIIWLAGFFAIFQSLLNALAEVMRFGDREFYLDWWNSSSLGVYWRTWNRPVYLFMKRHVYSPLVGRGYSPLTASTVVFTVSALLHELLVGIPTHNMIGVALVGMLFQLPLIIVTTPLEKMKDPLGRVIGNSIFWVSFCLVGQPLGALLYFFAWQANAVIALALGAIPVLSFIHGNVVGGFRKQAKVPYPHTYATIEQCKSDPKAEQFNCAQRAHANFLENAPQTILYTLVAGLKYPQLATTLGAIWLVARSLFLYGYVYSGKPQGKGRYLGGFFWLAQGALWGLTVFGVAKDLISF</sequence>
<dbReference type="EC" id="2.3.1.20" evidence="4"/>
<keyword evidence="10" id="KW-0012">Acyltransferase</keyword>
<keyword evidence="7" id="KW-0256">Endoplasmic reticulum</keyword>
<feature type="transmembrane region" description="Helical" evidence="13">
    <location>
        <begin position="439"/>
        <end position="458"/>
    </location>
</feature>